<keyword evidence="3" id="KW-0804">Transcription</keyword>
<dbReference type="SUPFAM" id="SSF46785">
    <property type="entry name" value="Winged helix' DNA-binding domain"/>
    <property type="match status" value="1"/>
</dbReference>
<sequence>MIAEKDAVRQDVNQTLVKFCDNGALLAEHRAAGVCGIPVKPWCIYQIKIGTGLPYNQNLLRQAASAPLMNERKTTGLPDKIYGDILNRILDGEYKEGERLPTEHALAERFATSRPTVREALARLRADGIIMTRHGSGTTVARRPDPDVRRFAPLETLSDIRRCYEFRIVTEAGAAEQAALKAEADDIDAIQHAWDQLERIIETRGIGAQDDFMFHLAVARASKNPFFITVMSFIEEQILFSMNLSRNLSLVKTVERQRLVQAEHMAVLEAIRRKDGPAAGKAMRAHLENALERMFGS</sequence>
<keyword evidence="1" id="KW-0805">Transcription regulation</keyword>
<dbReference type="SMART" id="SM00345">
    <property type="entry name" value="HTH_GNTR"/>
    <property type="match status" value="1"/>
</dbReference>
<keyword evidence="6" id="KW-1185">Reference proteome</keyword>
<accession>A0A9N8MM42</accession>
<name>A0A9N8MM42_9BURK</name>
<dbReference type="GO" id="GO:0003677">
    <property type="term" value="F:DNA binding"/>
    <property type="evidence" value="ECO:0007669"/>
    <property type="project" value="UniProtKB-KW"/>
</dbReference>
<organism evidence="5 6">
    <name type="scientific">Paraburkholderia domus</name>
    <dbReference type="NCBI Taxonomy" id="2793075"/>
    <lineage>
        <taxon>Bacteria</taxon>
        <taxon>Pseudomonadati</taxon>
        <taxon>Pseudomonadota</taxon>
        <taxon>Betaproteobacteria</taxon>
        <taxon>Burkholderiales</taxon>
        <taxon>Burkholderiaceae</taxon>
        <taxon>Paraburkholderia</taxon>
    </lineage>
</organism>
<dbReference type="CDD" id="cd07377">
    <property type="entry name" value="WHTH_GntR"/>
    <property type="match status" value="1"/>
</dbReference>
<comment type="caution">
    <text evidence="5">The sequence shown here is derived from an EMBL/GenBank/DDBJ whole genome shotgun (WGS) entry which is preliminary data.</text>
</comment>
<dbReference type="InterPro" id="IPR011711">
    <property type="entry name" value="GntR_C"/>
</dbReference>
<evidence type="ECO:0000313" key="6">
    <source>
        <dbReference type="Proteomes" id="UP000675121"/>
    </source>
</evidence>
<dbReference type="InterPro" id="IPR008920">
    <property type="entry name" value="TF_FadR/GntR_C"/>
</dbReference>
<gene>
    <name evidence="5" type="primary">nanR</name>
    <name evidence="5" type="ORF">R70211_01117</name>
</gene>
<dbReference type="Pfam" id="PF00392">
    <property type="entry name" value="GntR"/>
    <property type="match status" value="1"/>
</dbReference>
<dbReference type="AlphaFoldDB" id="A0A9N8MM42"/>
<dbReference type="PROSITE" id="PS50949">
    <property type="entry name" value="HTH_GNTR"/>
    <property type="match status" value="1"/>
</dbReference>
<dbReference type="InterPro" id="IPR036388">
    <property type="entry name" value="WH-like_DNA-bd_sf"/>
</dbReference>
<dbReference type="GO" id="GO:0003700">
    <property type="term" value="F:DNA-binding transcription factor activity"/>
    <property type="evidence" value="ECO:0007669"/>
    <property type="project" value="InterPro"/>
</dbReference>
<dbReference type="InterPro" id="IPR000524">
    <property type="entry name" value="Tscrpt_reg_HTH_GntR"/>
</dbReference>
<dbReference type="EMBL" id="CAJNAS010000002">
    <property type="protein sequence ID" value="CAE6869720.1"/>
    <property type="molecule type" value="Genomic_DNA"/>
</dbReference>
<evidence type="ECO:0000259" key="4">
    <source>
        <dbReference type="PROSITE" id="PS50949"/>
    </source>
</evidence>
<dbReference type="Proteomes" id="UP000675121">
    <property type="component" value="Unassembled WGS sequence"/>
</dbReference>
<evidence type="ECO:0000256" key="1">
    <source>
        <dbReference type="ARBA" id="ARBA00023015"/>
    </source>
</evidence>
<dbReference type="SUPFAM" id="SSF48008">
    <property type="entry name" value="GntR ligand-binding domain-like"/>
    <property type="match status" value="1"/>
</dbReference>
<proteinExistence type="predicted"/>
<reference evidence="5" key="1">
    <citation type="submission" date="2021-02" db="EMBL/GenBank/DDBJ databases">
        <authorList>
            <person name="Vanwijnsberghe S."/>
        </authorList>
    </citation>
    <scope>NUCLEOTIDE SEQUENCE</scope>
    <source>
        <strain evidence="5">R-70211</strain>
    </source>
</reference>
<protein>
    <submittedName>
        <fullName evidence="5">HTH-type transcriptional repressor NanR</fullName>
    </submittedName>
</protein>
<dbReference type="SMART" id="SM00895">
    <property type="entry name" value="FCD"/>
    <property type="match status" value="1"/>
</dbReference>
<dbReference type="InterPro" id="IPR036390">
    <property type="entry name" value="WH_DNA-bd_sf"/>
</dbReference>
<dbReference type="PANTHER" id="PTHR43537:SF5">
    <property type="entry name" value="UXU OPERON TRANSCRIPTIONAL REGULATOR"/>
    <property type="match status" value="1"/>
</dbReference>
<dbReference type="Pfam" id="PF07729">
    <property type="entry name" value="FCD"/>
    <property type="match status" value="1"/>
</dbReference>
<keyword evidence="2" id="KW-0238">DNA-binding</keyword>
<evidence type="ECO:0000256" key="2">
    <source>
        <dbReference type="ARBA" id="ARBA00023125"/>
    </source>
</evidence>
<feature type="domain" description="HTH gntR-type" evidence="4">
    <location>
        <begin position="75"/>
        <end position="143"/>
    </location>
</feature>
<dbReference type="PRINTS" id="PR00035">
    <property type="entry name" value="HTHGNTR"/>
</dbReference>
<dbReference type="PANTHER" id="PTHR43537">
    <property type="entry name" value="TRANSCRIPTIONAL REGULATOR, GNTR FAMILY"/>
    <property type="match status" value="1"/>
</dbReference>
<evidence type="ECO:0000256" key="3">
    <source>
        <dbReference type="ARBA" id="ARBA00023163"/>
    </source>
</evidence>
<dbReference type="Gene3D" id="1.20.120.530">
    <property type="entry name" value="GntR ligand-binding domain-like"/>
    <property type="match status" value="1"/>
</dbReference>
<dbReference type="Gene3D" id="1.10.10.10">
    <property type="entry name" value="Winged helix-like DNA-binding domain superfamily/Winged helix DNA-binding domain"/>
    <property type="match status" value="1"/>
</dbReference>
<evidence type="ECO:0000313" key="5">
    <source>
        <dbReference type="EMBL" id="CAE6869720.1"/>
    </source>
</evidence>